<gene>
    <name evidence="2" type="ORF">AVEN_234967_1</name>
</gene>
<proteinExistence type="predicted"/>
<comment type="caution">
    <text evidence="2">The sequence shown here is derived from an EMBL/GenBank/DDBJ whole genome shotgun (WGS) entry which is preliminary data.</text>
</comment>
<dbReference type="AlphaFoldDB" id="A0A4Y2FPI1"/>
<name>A0A4Y2FPI1_ARAVE</name>
<sequence length="235" mass="26888">MFSEQSWTDISRCVGNLLWLRETRVKNQDSAMECNHISACGLVCPAPVTFLRERGLVPLSPGSFAVALDTWSEPVVVPNNRPEVVRDDQPADRSDPNSAFPFGRLRRPKHRVRPYRPSDKPKKSIQVYHHKKGMAVLCFRENGYYLTNGMTSHVRENDPDMETSLLEQMYELDVTSLYVTDVASRVRWDLVSRKLEKEHPLCQISVATLKQGFGTCPTCNKNCEKMCCCVWIQHN</sequence>
<organism evidence="2 3">
    <name type="scientific">Araneus ventricosus</name>
    <name type="common">Orbweaver spider</name>
    <name type="synonym">Epeira ventricosa</name>
    <dbReference type="NCBI Taxonomy" id="182803"/>
    <lineage>
        <taxon>Eukaryota</taxon>
        <taxon>Metazoa</taxon>
        <taxon>Ecdysozoa</taxon>
        <taxon>Arthropoda</taxon>
        <taxon>Chelicerata</taxon>
        <taxon>Arachnida</taxon>
        <taxon>Araneae</taxon>
        <taxon>Araneomorphae</taxon>
        <taxon>Entelegynae</taxon>
        <taxon>Araneoidea</taxon>
        <taxon>Araneidae</taxon>
        <taxon>Araneus</taxon>
    </lineage>
</organism>
<evidence type="ECO:0000256" key="1">
    <source>
        <dbReference type="SAM" id="MobiDB-lite"/>
    </source>
</evidence>
<evidence type="ECO:0000313" key="3">
    <source>
        <dbReference type="Proteomes" id="UP000499080"/>
    </source>
</evidence>
<evidence type="ECO:0000313" key="2">
    <source>
        <dbReference type="EMBL" id="GBM42239.1"/>
    </source>
</evidence>
<dbReference type="EMBL" id="BGPR01000991">
    <property type="protein sequence ID" value="GBM42239.1"/>
    <property type="molecule type" value="Genomic_DNA"/>
</dbReference>
<protein>
    <submittedName>
        <fullName evidence="2">Uncharacterized protein</fullName>
    </submittedName>
</protein>
<reference evidence="2 3" key="1">
    <citation type="journal article" date="2019" name="Sci. Rep.">
        <title>Orb-weaving spider Araneus ventricosus genome elucidates the spidroin gene catalogue.</title>
        <authorList>
            <person name="Kono N."/>
            <person name="Nakamura H."/>
            <person name="Ohtoshi R."/>
            <person name="Moran D.A.P."/>
            <person name="Shinohara A."/>
            <person name="Yoshida Y."/>
            <person name="Fujiwara M."/>
            <person name="Mori M."/>
            <person name="Tomita M."/>
            <person name="Arakawa K."/>
        </authorList>
    </citation>
    <scope>NUCLEOTIDE SEQUENCE [LARGE SCALE GENOMIC DNA]</scope>
</reference>
<feature type="compositionally biased region" description="Basic and acidic residues" evidence="1">
    <location>
        <begin position="83"/>
        <end position="95"/>
    </location>
</feature>
<accession>A0A4Y2FPI1</accession>
<keyword evidence="3" id="KW-1185">Reference proteome</keyword>
<dbReference type="Proteomes" id="UP000499080">
    <property type="component" value="Unassembled WGS sequence"/>
</dbReference>
<feature type="region of interest" description="Disordered" evidence="1">
    <location>
        <begin position="79"/>
        <end position="103"/>
    </location>
</feature>